<feature type="transmembrane region" description="Helical" evidence="1">
    <location>
        <begin position="91"/>
        <end position="116"/>
    </location>
</feature>
<gene>
    <name evidence="2" type="ORF">J8273_0195</name>
</gene>
<evidence type="ECO:0000313" key="3">
    <source>
        <dbReference type="Proteomes" id="UP000717585"/>
    </source>
</evidence>
<keyword evidence="1" id="KW-1133">Transmembrane helix</keyword>
<comment type="caution">
    <text evidence="2">The sequence shown here is derived from an EMBL/GenBank/DDBJ whole genome shotgun (WGS) entry which is preliminary data.</text>
</comment>
<organism evidence="2 3">
    <name type="scientific">Carpediemonas membranifera</name>
    <dbReference type="NCBI Taxonomy" id="201153"/>
    <lineage>
        <taxon>Eukaryota</taxon>
        <taxon>Metamonada</taxon>
        <taxon>Carpediemonas-like organisms</taxon>
        <taxon>Carpediemonas</taxon>
    </lineage>
</organism>
<accession>A0A8J6E4V5</accession>
<feature type="transmembrane region" description="Helical" evidence="1">
    <location>
        <begin position="277"/>
        <end position="299"/>
    </location>
</feature>
<protein>
    <recommendedName>
        <fullName evidence="4">Transmembrane protein</fullName>
    </recommendedName>
</protein>
<feature type="transmembrane region" description="Helical" evidence="1">
    <location>
        <begin position="311"/>
        <end position="333"/>
    </location>
</feature>
<reference evidence="2" key="1">
    <citation type="submission" date="2021-05" db="EMBL/GenBank/DDBJ databases">
        <title>A free-living protist that lacks canonical eukaryotic 1 DNA replication and segregation systems.</title>
        <authorList>
            <person name="Salas-Leiva D.E."/>
            <person name="Tromer E.C."/>
            <person name="Curtis B.A."/>
            <person name="Jerlstrom-Hultqvist J."/>
            <person name="Kolisko M."/>
            <person name="Yi Z."/>
            <person name="Salas-Leiva J.S."/>
            <person name="Gallot-Lavallee L."/>
            <person name="Kops G.J.P.L."/>
            <person name="Archibald J.M."/>
            <person name="Simpson A.G.B."/>
            <person name="Roger A.J."/>
        </authorList>
    </citation>
    <scope>NUCLEOTIDE SEQUENCE</scope>
    <source>
        <strain evidence="2">BICM</strain>
    </source>
</reference>
<keyword evidence="3" id="KW-1185">Reference proteome</keyword>
<dbReference type="Proteomes" id="UP000717585">
    <property type="component" value="Unassembled WGS sequence"/>
</dbReference>
<proteinExistence type="predicted"/>
<feature type="transmembrane region" description="Helical" evidence="1">
    <location>
        <begin position="128"/>
        <end position="156"/>
    </location>
</feature>
<evidence type="ECO:0000256" key="1">
    <source>
        <dbReference type="SAM" id="Phobius"/>
    </source>
</evidence>
<name>A0A8J6E4V5_9EUKA</name>
<keyword evidence="1" id="KW-0812">Transmembrane</keyword>
<evidence type="ECO:0000313" key="2">
    <source>
        <dbReference type="EMBL" id="KAG9394987.1"/>
    </source>
</evidence>
<keyword evidence="1" id="KW-0472">Membrane</keyword>
<evidence type="ECO:0008006" key="4">
    <source>
        <dbReference type="Google" id="ProtNLM"/>
    </source>
</evidence>
<sequence>MVRQQDMNAFDVGSSNAPPTFNPPQNMNAYICDDVDSSNAYLGISPLIMPIFPPSRAKPVLPRIYSQSVFDMPQYNQLWDFLRPFVSATRLMFMIFVLVVYIPLVFIIIGFVWILVDELIDTYYLPAFSLFIVAAGIILVYMIISRVLFQLVCLVLHHRLSQSVRNYEALNDLKARGIHLDVRFRASRIPFIETLPTTMNFARTQVAVSVEVEQVVMSHGGSATFLVGGNSMSLMGVESYVPHFVLPFLSPSQWLAALSALKTGVVKYSVLHVATNVAAFVVFFVICGGYLSLLLWPLWGDNFADISLFNYRVTYIASSILYVVLSIVTFGVSETISRALSIRLLNQTRSVCAQLNALHPTLCFAARTPIRKFKLRTYSRRVRQRRARMSTSICVDVSVREGALVRPDFVPSAPLLGDVDLLTAVDQPMPYQE</sequence>
<dbReference type="AlphaFoldDB" id="A0A8J6E4V5"/>
<dbReference type="EMBL" id="JAHDYR010000012">
    <property type="protein sequence ID" value="KAG9394987.1"/>
    <property type="molecule type" value="Genomic_DNA"/>
</dbReference>